<proteinExistence type="predicted"/>
<dbReference type="AlphaFoldDB" id="A0AAN8XKG0"/>
<accession>A0AAN8XKG0</accession>
<name>A0AAN8XKG0_HALRR</name>
<evidence type="ECO:0000313" key="1">
    <source>
        <dbReference type="EMBL" id="KAK7084461.1"/>
    </source>
</evidence>
<sequence>MKEEIPIVIATSRHQIKVLKQLRQLWSQPGGGNTSILMSIDGLQREARDFAKVRKR</sequence>
<dbReference type="EMBL" id="JAXCGZ010002080">
    <property type="protein sequence ID" value="KAK7084461.1"/>
    <property type="molecule type" value="Genomic_DNA"/>
</dbReference>
<reference evidence="1 2" key="1">
    <citation type="submission" date="2023-11" db="EMBL/GenBank/DDBJ databases">
        <title>Halocaridina rubra genome assembly.</title>
        <authorList>
            <person name="Smith C."/>
        </authorList>
    </citation>
    <scope>NUCLEOTIDE SEQUENCE [LARGE SCALE GENOMIC DNA]</scope>
    <source>
        <strain evidence="1">EP-1</strain>
        <tissue evidence="1">Whole</tissue>
    </source>
</reference>
<keyword evidence="2" id="KW-1185">Reference proteome</keyword>
<dbReference type="Proteomes" id="UP001381693">
    <property type="component" value="Unassembled WGS sequence"/>
</dbReference>
<protein>
    <submittedName>
        <fullName evidence="1">Uncharacterized protein</fullName>
    </submittedName>
</protein>
<comment type="caution">
    <text evidence="1">The sequence shown here is derived from an EMBL/GenBank/DDBJ whole genome shotgun (WGS) entry which is preliminary data.</text>
</comment>
<evidence type="ECO:0000313" key="2">
    <source>
        <dbReference type="Proteomes" id="UP001381693"/>
    </source>
</evidence>
<gene>
    <name evidence="1" type="ORF">SK128_023056</name>
</gene>
<organism evidence="1 2">
    <name type="scientific">Halocaridina rubra</name>
    <name type="common">Hawaiian red shrimp</name>
    <dbReference type="NCBI Taxonomy" id="373956"/>
    <lineage>
        <taxon>Eukaryota</taxon>
        <taxon>Metazoa</taxon>
        <taxon>Ecdysozoa</taxon>
        <taxon>Arthropoda</taxon>
        <taxon>Crustacea</taxon>
        <taxon>Multicrustacea</taxon>
        <taxon>Malacostraca</taxon>
        <taxon>Eumalacostraca</taxon>
        <taxon>Eucarida</taxon>
        <taxon>Decapoda</taxon>
        <taxon>Pleocyemata</taxon>
        <taxon>Caridea</taxon>
        <taxon>Atyoidea</taxon>
        <taxon>Atyidae</taxon>
        <taxon>Halocaridina</taxon>
    </lineage>
</organism>